<evidence type="ECO:0000313" key="1">
    <source>
        <dbReference type="EMBL" id="OTP80252.1"/>
    </source>
</evidence>
<protein>
    <submittedName>
        <fullName evidence="1">Uncharacterized protein</fullName>
    </submittedName>
</protein>
<dbReference type="RefSeq" id="WP_086380496.1">
    <property type="nucleotide sequence ID" value="NZ_NBTY01000007.1"/>
</dbReference>
<name>A0A2C9XWF9_CABSO</name>
<gene>
    <name evidence="1" type="ORF">PAMC26510_03085</name>
</gene>
<reference evidence="1 2" key="1">
    <citation type="submission" date="2017-03" db="EMBL/GenBank/DDBJ databases">
        <title>Genome analysis of strain PAMC 26510.</title>
        <authorList>
            <person name="Oh H.-M."/>
            <person name="Yang J.-A."/>
        </authorList>
    </citation>
    <scope>NUCLEOTIDE SEQUENCE [LARGE SCALE GENOMIC DNA]</scope>
    <source>
        <strain evidence="1 2">PAMC 26510</strain>
    </source>
</reference>
<accession>A0A2C9XWF9</accession>
<evidence type="ECO:0000313" key="2">
    <source>
        <dbReference type="Proteomes" id="UP000194546"/>
    </source>
</evidence>
<comment type="caution">
    <text evidence="1">The sequence shown here is derived from an EMBL/GenBank/DDBJ whole genome shotgun (WGS) entry which is preliminary data.</text>
</comment>
<dbReference type="Proteomes" id="UP000194546">
    <property type="component" value="Unassembled WGS sequence"/>
</dbReference>
<organism evidence="1 2">
    <name type="scientific">Caballeronia sordidicola</name>
    <name type="common">Burkholderia sordidicola</name>
    <dbReference type="NCBI Taxonomy" id="196367"/>
    <lineage>
        <taxon>Bacteria</taxon>
        <taxon>Pseudomonadati</taxon>
        <taxon>Pseudomonadota</taxon>
        <taxon>Betaproteobacteria</taxon>
        <taxon>Burkholderiales</taxon>
        <taxon>Burkholderiaceae</taxon>
        <taxon>Caballeronia</taxon>
    </lineage>
</organism>
<sequence length="90" mass="10369">MGLSRRKESAFLGLALLGTPDVFTMRVRATFEVEDHGKVLRTFSYDETYSLADGSATTQDSIAESYERLIALYRQRFFDDLDRQFAARYL</sequence>
<dbReference type="EMBL" id="NBTY01000007">
    <property type="protein sequence ID" value="OTP80252.1"/>
    <property type="molecule type" value="Genomic_DNA"/>
</dbReference>
<dbReference type="AlphaFoldDB" id="A0A2C9XWF9"/>
<proteinExistence type="predicted"/>